<comment type="caution">
    <text evidence="1">The sequence shown here is derived from an EMBL/GenBank/DDBJ whole genome shotgun (WGS) entry which is preliminary data.</text>
</comment>
<sequence>VGLEKPPTMDIYDGSIDPIDHIKNIKAVLEYRNARGSIKCKLFPTTLRKGVMAWYKSFTLGSIDSWTELCRLFTAHFTASCRQPKTEAAL</sequence>
<evidence type="ECO:0008006" key="3">
    <source>
        <dbReference type="Google" id="ProtNLM"/>
    </source>
</evidence>
<name>A0A392RFN0_9FABA</name>
<proteinExistence type="predicted"/>
<reference evidence="1 2" key="1">
    <citation type="journal article" date="2018" name="Front. Plant Sci.">
        <title>Red Clover (Trifolium pratense) and Zigzag Clover (T. medium) - A Picture of Genomic Similarities and Differences.</title>
        <authorList>
            <person name="Dluhosova J."/>
            <person name="Istvanek J."/>
            <person name="Nedelnik J."/>
            <person name="Repkova J."/>
        </authorList>
    </citation>
    <scope>NUCLEOTIDE SEQUENCE [LARGE SCALE GENOMIC DNA]</scope>
    <source>
        <strain evidence="2">cv. 10/8</strain>
        <tissue evidence="1">Leaf</tissue>
    </source>
</reference>
<accession>A0A392RFN0</accession>
<keyword evidence="2" id="KW-1185">Reference proteome</keyword>
<evidence type="ECO:0000313" key="2">
    <source>
        <dbReference type="Proteomes" id="UP000265520"/>
    </source>
</evidence>
<dbReference type="AlphaFoldDB" id="A0A392RFN0"/>
<feature type="non-terminal residue" evidence="1">
    <location>
        <position position="1"/>
    </location>
</feature>
<dbReference type="Proteomes" id="UP000265520">
    <property type="component" value="Unassembled WGS sequence"/>
</dbReference>
<dbReference type="EMBL" id="LXQA010215678">
    <property type="protein sequence ID" value="MCI34636.1"/>
    <property type="molecule type" value="Genomic_DNA"/>
</dbReference>
<dbReference type="PANTHER" id="PTHR33223">
    <property type="entry name" value="CCHC-TYPE DOMAIN-CONTAINING PROTEIN"/>
    <property type="match status" value="1"/>
</dbReference>
<organism evidence="1 2">
    <name type="scientific">Trifolium medium</name>
    <dbReference type="NCBI Taxonomy" id="97028"/>
    <lineage>
        <taxon>Eukaryota</taxon>
        <taxon>Viridiplantae</taxon>
        <taxon>Streptophyta</taxon>
        <taxon>Embryophyta</taxon>
        <taxon>Tracheophyta</taxon>
        <taxon>Spermatophyta</taxon>
        <taxon>Magnoliopsida</taxon>
        <taxon>eudicotyledons</taxon>
        <taxon>Gunneridae</taxon>
        <taxon>Pentapetalae</taxon>
        <taxon>rosids</taxon>
        <taxon>fabids</taxon>
        <taxon>Fabales</taxon>
        <taxon>Fabaceae</taxon>
        <taxon>Papilionoideae</taxon>
        <taxon>50 kb inversion clade</taxon>
        <taxon>NPAAA clade</taxon>
        <taxon>Hologalegina</taxon>
        <taxon>IRL clade</taxon>
        <taxon>Trifolieae</taxon>
        <taxon>Trifolium</taxon>
    </lineage>
</organism>
<protein>
    <recommendedName>
        <fullName evidence="3">Retrotransposon gag domain-containing protein</fullName>
    </recommendedName>
</protein>
<dbReference type="PANTHER" id="PTHR33223:SF10">
    <property type="entry name" value="AMINOTRANSFERASE-LIKE PLANT MOBILE DOMAIN-CONTAINING PROTEIN"/>
    <property type="match status" value="1"/>
</dbReference>
<evidence type="ECO:0000313" key="1">
    <source>
        <dbReference type="EMBL" id="MCI34636.1"/>
    </source>
</evidence>